<comment type="similarity">
    <text evidence="1">Belongs to the barstar family.</text>
</comment>
<organism evidence="3 4">
    <name type="scientific">Antrihabitans stalagmiti</name>
    <dbReference type="NCBI Taxonomy" id="2799499"/>
    <lineage>
        <taxon>Bacteria</taxon>
        <taxon>Bacillati</taxon>
        <taxon>Actinomycetota</taxon>
        <taxon>Actinomycetes</taxon>
        <taxon>Mycobacteriales</taxon>
        <taxon>Nocardiaceae</taxon>
        <taxon>Antrihabitans</taxon>
    </lineage>
</organism>
<protein>
    <submittedName>
        <fullName evidence="3">Barstar family protein</fullName>
    </submittedName>
</protein>
<feature type="domain" description="Barstar (barnase inhibitor)" evidence="2">
    <location>
        <begin position="37"/>
        <end position="129"/>
    </location>
</feature>
<dbReference type="Proteomes" id="UP000655868">
    <property type="component" value="Unassembled WGS sequence"/>
</dbReference>
<name>A0A934U2Y1_9NOCA</name>
<comment type="caution">
    <text evidence="3">The sequence shown here is derived from an EMBL/GenBank/DDBJ whole genome shotgun (WGS) entry which is preliminary data.</text>
</comment>
<sequence length="142" mass="16126">MSDIEKILTGSPVFGRVVAARDDGSISFRATELGYLVRTVRGDKMPTVQRLFDEFAAAFQFPDYFGENKDAFDECMRDLDEFVGAAPGYVVVVRAADQLLSREPEEKRWFVEAMDFYAQEWAKKPDPVLFKVVEISRALRAS</sequence>
<dbReference type="InterPro" id="IPR035905">
    <property type="entry name" value="Barstar-like_sf"/>
</dbReference>
<dbReference type="AlphaFoldDB" id="A0A934U2Y1"/>
<dbReference type="Gene3D" id="3.30.370.10">
    <property type="entry name" value="Barstar-like"/>
    <property type="match status" value="1"/>
</dbReference>
<dbReference type="SUPFAM" id="SSF52038">
    <property type="entry name" value="Barstar-related"/>
    <property type="match status" value="1"/>
</dbReference>
<keyword evidence="4" id="KW-1185">Reference proteome</keyword>
<evidence type="ECO:0000313" key="4">
    <source>
        <dbReference type="Proteomes" id="UP000655868"/>
    </source>
</evidence>
<dbReference type="InterPro" id="IPR000468">
    <property type="entry name" value="Barstar"/>
</dbReference>
<gene>
    <name evidence="3" type="ORF">JGU71_06330</name>
</gene>
<dbReference type="RefSeq" id="WP_199703179.1">
    <property type="nucleotide sequence ID" value="NZ_JAEMNV010000002.1"/>
</dbReference>
<evidence type="ECO:0000259" key="2">
    <source>
        <dbReference type="Pfam" id="PF01337"/>
    </source>
</evidence>
<evidence type="ECO:0000256" key="1">
    <source>
        <dbReference type="ARBA" id="ARBA00006845"/>
    </source>
</evidence>
<dbReference type="Pfam" id="PF01337">
    <property type="entry name" value="Barstar"/>
    <property type="match status" value="1"/>
</dbReference>
<proteinExistence type="inferred from homology"/>
<evidence type="ECO:0000313" key="3">
    <source>
        <dbReference type="EMBL" id="MBJ8338493.1"/>
    </source>
</evidence>
<accession>A0A934U2Y1</accession>
<reference evidence="3" key="1">
    <citation type="submission" date="2020-12" db="EMBL/GenBank/DDBJ databases">
        <title>Antrihabitans popcorni sp. nov. and Antrihabitans auranticaus sp. nov., isolated from a larva cave.</title>
        <authorList>
            <person name="Lee S.D."/>
            <person name="Kim I.S."/>
        </authorList>
    </citation>
    <scope>NUCLEOTIDE SEQUENCE</scope>
    <source>
        <strain evidence="3">YC3-6</strain>
    </source>
</reference>
<dbReference type="EMBL" id="JAEMNV010000002">
    <property type="protein sequence ID" value="MBJ8338493.1"/>
    <property type="molecule type" value="Genomic_DNA"/>
</dbReference>